<name>A0AAD7XHV1_9STRA</name>
<dbReference type="Proteomes" id="UP001230188">
    <property type="component" value="Unassembled WGS sequence"/>
</dbReference>
<dbReference type="EMBL" id="JAQMWT010000659">
    <property type="protein sequence ID" value="KAJ8598724.1"/>
    <property type="molecule type" value="Genomic_DNA"/>
</dbReference>
<evidence type="ECO:0000313" key="3">
    <source>
        <dbReference type="Proteomes" id="UP001230188"/>
    </source>
</evidence>
<keyword evidence="1" id="KW-0732">Signal</keyword>
<dbReference type="AlphaFoldDB" id="A0AAD7XHV1"/>
<keyword evidence="3" id="KW-1185">Reference proteome</keyword>
<reference evidence="2" key="1">
    <citation type="submission" date="2023-01" db="EMBL/GenBank/DDBJ databases">
        <title>Metagenome sequencing of chrysophaentin producing Chrysophaeum taylorii.</title>
        <authorList>
            <person name="Davison J."/>
            <person name="Bewley C."/>
        </authorList>
    </citation>
    <scope>NUCLEOTIDE SEQUENCE</scope>
    <source>
        <strain evidence="2">NIES-1699</strain>
    </source>
</reference>
<gene>
    <name evidence="2" type="ORF">CTAYLR_010217</name>
</gene>
<evidence type="ECO:0000313" key="2">
    <source>
        <dbReference type="EMBL" id="KAJ8598724.1"/>
    </source>
</evidence>
<organism evidence="2 3">
    <name type="scientific">Chrysophaeum taylorii</name>
    <dbReference type="NCBI Taxonomy" id="2483200"/>
    <lineage>
        <taxon>Eukaryota</taxon>
        <taxon>Sar</taxon>
        <taxon>Stramenopiles</taxon>
        <taxon>Ochrophyta</taxon>
        <taxon>Pelagophyceae</taxon>
        <taxon>Pelagomonadales</taxon>
        <taxon>Pelagomonadaceae</taxon>
        <taxon>Chrysophaeum</taxon>
    </lineage>
</organism>
<feature type="chain" id="PRO_5041954880" evidence="1">
    <location>
        <begin position="17"/>
        <end position="502"/>
    </location>
</feature>
<comment type="caution">
    <text evidence="2">The sequence shown here is derived from an EMBL/GenBank/DDBJ whole genome shotgun (WGS) entry which is preliminary data.</text>
</comment>
<proteinExistence type="predicted"/>
<accession>A0AAD7XHV1</accession>
<protein>
    <submittedName>
        <fullName evidence="2">Uncharacterized protein</fullName>
    </submittedName>
</protein>
<sequence length="502" mass="55698">MYIVVVFFFVFGCAFRATTQAPARAKIAVSAEPVSSSSSSSSSTLADPGLRRLLLSSVATRIDEEYGDDDVSKNLRTVARLEAEAAEARLGLLVEAVPDLNPRHAVVLARLAAWFNATVRPVATWKPPRVKEKGDAVLEDLVAHLLEKYPDVPAGLRSAPWLAGDADEERVAYRFSRAYESVGRGDKSARDALRDLAGIDGLTKKAAAAFCQQPADEKGPLPALRRAQCEALGLPSWVADSVCRARCARFFAGDERFFSHEALPWIARHATDLEGPHVVTLAVDFFEEMRRADPKYSTSGRTPKTVAAAMDTYALTTVDFADDEPFLPNPRGLRPMFKTGATIPRGTVVAVPYDDPRNGGRGPYRVGAGTDRGAIPSNLRVEEIRSLKRLIYEGTQLDNCLENRRDSQIKYLLRARNRVSSFWSFTISGDSDDSMPKHILLLEVWHLHDGNIVRQAEGPRPRTLPSPEAWYWMQVWCEANDVDWTTWGIYSRLDQIRPCDPL</sequence>
<evidence type="ECO:0000256" key="1">
    <source>
        <dbReference type="SAM" id="SignalP"/>
    </source>
</evidence>
<feature type="signal peptide" evidence="1">
    <location>
        <begin position="1"/>
        <end position="16"/>
    </location>
</feature>